<feature type="compositionally biased region" description="Low complexity" evidence="1">
    <location>
        <begin position="62"/>
        <end position="81"/>
    </location>
</feature>
<sequence length="210" mass="21766">MPPDVPPPTEDTPAPGAPPQDPLRRLALIATAVLVPLVVALVVVVNVLGSSDAADDGDHSGHGPAAVEGGAPAPREDLPILPVDVPPVTPEAEASCPALMGSLPFELAGETSRRVDSDTLNAYAWGEPPIVLVCGVDRPEDYVAGVSAIQINGVQWYVDTSDPDATVWTTVDRPVYVEITLPPEVDSAPVTALTPQIAAALPYREPDPGD</sequence>
<evidence type="ECO:0000313" key="4">
    <source>
        <dbReference type="Proteomes" id="UP000319865"/>
    </source>
</evidence>
<accession>A0A543PCK4</accession>
<dbReference type="InterPro" id="IPR021903">
    <property type="entry name" value="DUF3515"/>
</dbReference>
<dbReference type="Proteomes" id="UP000319865">
    <property type="component" value="Unassembled WGS sequence"/>
</dbReference>
<feature type="region of interest" description="Disordered" evidence="1">
    <location>
        <begin position="1"/>
        <end position="20"/>
    </location>
</feature>
<feature type="region of interest" description="Disordered" evidence="1">
    <location>
        <begin position="53"/>
        <end position="81"/>
    </location>
</feature>
<comment type="caution">
    <text evidence="3">The sequence shown here is derived from an EMBL/GenBank/DDBJ whole genome shotgun (WGS) entry which is preliminary data.</text>
</comment>
<reference evidence="3 4" key="1">
    <citation type="submission" date="2019-06" db="EMBL/GenBank/DDBJ databases">
        <title>Sequencing the genomes of 1000 actinobacteria strains.</title>
        <authorList>
            <person name="Klenk H.-P."/>
        </authorList>
    </citation>
    <scope>NUCLEOTIDE SEQUENCE [LARGE SCALE GENOMIC DNA]</scope>
    <source>
        <strain evidence="3 4">DSM 46837</strain>
    </source>
</reference>
<name>A0A543PCK4_9ACTN</name>
<feature type="transmembrane region" description="Helical" evidence="2">
    <location>
        <begin position="26"/>
        <end position="48"/>
    </location>
</feature>
<dbReference type="OrthoDB" id="3213819at2"/>
<keyword evidence="2" id="KW-0472">Membrane</keyword>
<keyword evidence="2" id="KW-0812">Transmembrane</keyword>
<dbReference type="Pfam" id="PF12028">
    <property type="entry name" value="DUF3515"/>
    <property type="match status" value="1"/>
</dbReference>
<evidence type="ECO:0000256" key="2">
    <source>
        <dbReference type="SAM" id="Phobius"/>
    </source>
</evidence>
<dbReference type="EMBL" id="VFQE01000001">
    <property type="protein sequence ID" value="TQN41813.1"/>
    <property type="molecule type" value="Genomic_DNA"/>
</dbReference>
<organism evidence="3 4">
    <name type="scientific">Blastococcus colisei</name>
    <dbReference type="NCBI Taxonomy" id="1564162"/>
    <lineage>
        <taxon>Bacteria</taxon>
        <taxon>Bacillati</taxon>
        <taxon>Actinomycetota</taxon>
        <taxon>Actinomycetes</taxon>
        <taxon>Geodermatophilales</taxon>
        <taxon>Geodermatophilaceae</taxon>
        <taxon>Blastococcus</taxon>
    </lineage>
</organism>
<keyword evidence="4" id="KW-1185">Reference proteome</keyword>
<protein>
    <submittedName>
        <fullName evidence="3">Uncharacterized protein DUF3515</fullName>
    </submittedName>
</protein>
<dbReference type="AlphaFoldDB" id="A0A543PCK4"/>
<gene>
    <name evidence="3" type="ORF">FHU33_1197</name>
</gene>
<dbReference type="RefSeq" id="WP_142024517.1">
    <property type="nucleotide sequence ID" value="NZ_VFQE01000001.1"/>
</dbReference>
<evidence type="ECO:0000256" key="1">
    <source>
        <dbReference type="SAM" id="MobiDB-lite"/>
    </source>
</evidence>
<proteinExistence type="predicted"/>
<evidence type="ECO:0000313" key="3">
    <source>
        <dbReference type="EMBL" id="TQN41813.1"/>
    </source>
</evidence>
<keyword evidence="2" id="KW-1133">Transmembrane helix</keyword>